<evidence type="ECO:0000313" key="7">
    <source>
        <dbReference type="Proteomes" id="UP001153620"/>
    </source>
</evidence>
<gene>
    <name evidence="6" type="ORF">CHIRRI_LOCUS7064</name>
</gene>
<dbReference type="Pfam" id="PF02902">
    <property type="entry name" value="Peptidase_C48"/>
    <property type="match status" value="1"/>
</dbReference>
<dbReference type="Gene3D" id="3.40.395.10">
    <property type="entry name" value="Adenoviral Proteinase, Chain A"/>
    <property type="match status" value="1"/>
</dbReference>
<dbReference type="OrthoDB" id="5065855at2759"/>
<evidence type="ECO:0000256" key="2">
    <source>
        <dbReference type="ARBA" id="ARBA00022670"/>
    </source>
</evidence>
<keyword evidence="4" id="KW-0788">Thiol protease</keyword>
<dbReference type="GO" id="GO:0000338">
    <property type="term" value="P:protein deneddylation"/>
    <property type="evidence" value="ECO:0007669"/>
    <property type="project" value="TreeGrafter"/>
</dbReference>
<reference evidence="6" key="2">
    <citation type="submission" date="2022-10" db="EMBL/GenBank/DDBJ databases">
        <authorList>
            <consortium name="ENA_rothamsted_submissions"/>
            <consortium name="culmorum"/>
            <person name="King R."/>
        </authorList>
    </citation>
    <scope>NUCLEOTIDE SEQUENCE</scope>
</reference>
<dbReference type="Proteomes" id="UP001153620">
    <property type="component" value="Chromosome 2"/>
</dbReference>
<evidence type="ECO:0000256" key="3">
    <source>
        <dbReference type="ARBA" id="ARBA00022801"/>
    </source>
</evidence>
<organism evidence="6 7">
    <name type="scientific">Chironomus riparius</name>
    <dbReference type="NCBI Taxonomy" id="315576"/>
    <lineage>
        <taxon>Eukaryota</taxon>
        <taxon>Metazoa</taxon>
        <taxon>Ecdysozoa</taxon>
        <taxon>Arthropoda</taxon>
        <taxon>Hexapoda</taxon>
        <taxon>Insecta</taxon>
        <taxon>Pterygota</taxon>
        <taxon>Neoptera</taxon>
        <taxon>Endopterygota</taxon>
        <taxon>Diptera</taxon>
        <taxon>Nematocera</taxon>
        <taxon>Chironomoidea</taxon>
        <taxon>Chironomidae</taxon>
        <taxon>Chironominae</taxon>
        <taxon>Chironomus</taxon>
    </lineage>
</organism>
<proteinExistence type="inferred from homology"/>
<name>A0A9N9RUZ7_9DIPT</name>
<sequence length="212" mass="24520">MDKLIISYHDSCLYKSDVEILYLETEWINDRIISFYFDYLQHEIYESKEILFLGSEVTQAIKLMENPDEINAVILDSLDVEEKNFIIFPINNNSKDQVGGSHWSLLVYSKPDKTFYHFDSSGSSNYWVCSKLVNIIKSCLKLSNNVKIEQVDCLQQNNCYDCGIYVLCHADSVCKTIMKSKTLKEIQKISYKTVLSKRSALLGIIKHLENTD</sequence>
<accession>A0A9N9RUZ7</accession>
<dbReference type="GO" id="GO:0006508">
    <property type="term" value="P:proteolysis"/>
    <property type="evidence" value="ECO:0007669"/>
    <property type="project" value="UniProtKB-KW"/>
</dbReference>
<comment type="similarity">
    <text evidence="1">Belongs to the peptidase C48 family.</text>
</comment>
<dbReference type="SUPFAM" id="SSF54001">
    <property type="entry name" value="Cysteine proteinases"/>
    <property type="match status" value="1"/>
</dbReference>
<dbReference type="EMBL" id="OU895878">
    <property type="protein sequence ID" value="CAG9804171.1"/>
    <property type="molecule type" value="Genomic_DNA"/>
</dbReference>
<evidence type="ECO:0000313" key="6">
    <source>
        <dbReference type="EMBL" id="CAG9804171.1"/>
    </source>
</evidence>
<dbReference type="InterPro" id="IPR003653">
    <property type="entry name" value="Peptidase_C48_C"/>
</dbReference>
<dbReference type="InterPro" id="IPR038765">
    <property type="entry name" value="Papain-like_cys_pep_sf"/>
</dbReference>
<evidence type="ECO:0000256" key="4">
    <source>
        <dbReference type="ARBA" id="ARBA00022807"/>
    </source>
</evidence>
<reference evidence="6" key="1">
    <citation type="submission" date="2022-01" db="EMBL/GenBank/DDBJ databases">
        <authorList>
            <person name="King R."/>
        </authorList>
    </citation>
    <scope>NUCLEOTIDE SEQUENCE</scope>
</reference>
<protein>
    <recommendedName>
        <fullName evidence="5">Ubiquitin-like protease family profile domain-containing protein</fullName>
    </recommendedName>
</protein>
<dbReference type="GO" id="GO:0008234">
    <property type="term" value="F:cysteine-type peptidase activity"/>
    <property type="evidence" value="ECO:0007669"/>
    <property type="project" value="UniProtKB-KW"/>
</dbReference>
<keyword evidence="2" id="KW-0645">Protease</keyword>
<dbReference type="AlphaFoldDB" id="A0A9N9RUZ7"/>
<evidence type="ECO:0000256" key="1">
    <source>
        <dbReference type="ARBA" id="ARBA00005234"/>
    </source>
</evidence>
<keyword evidence="7" id="KW-1185">Reference proteome</keyword>
<dbReference type="InterPro" id="IPR044613">
    <property type="entry name" value="Nep1/2-like"/>
</dbReference>
<feature type="domain" description="Ubiquitin-like protease family profile" evidence="5">
    <location>
        <begin position="26"/>
        <end position="176"/>
    </location>
</feature>
<keyword evidence="3" id="KW-0378">Hydrolase</keyword>
<dbReference type="PANTHER" id="PTHR46468">
    <property type="entry name" value="SENTRIN-SPECIFIC PROTEASE 8"/>
    <property type="match status" value="1"/>
</dbReference>
<dbReference type="GO" id="GO:0019784">
    <property type="term" value="F:deNEDDylase activity"/>
    <property type="evidence" value="ECO:0007669"/>
    <property type="project" value="InterPro"/>
</dbReference>
<dbReference type="PANTHER" id="PTHR46468:SF1">
    <property type="entry name" value="SENTRIN-SPECIFIC PROTEASE 8"/>
    <property type="match status" value="1"/>
</dbReference>
<evidence type="ECO:0000259" key="5">
    <source>
        <dbReference type="Pfam" id="PF02902"/>
    </source>
</evidence>